<reference evidence="5" key="1">
    <citation type="submission" date="2019-12" db="EMBL/GenBank/DDBJ databases">
        <authorList>
            <person name="zhang j."/>
            <person name="sun C.M."/>
        </authorList>
    </citation>
    <scope>NUCLEOTIDE SEQUENCE</scope>
    <source>
        <strain evidence="5">NS-1</strain>
    </source>
</reference>
<dbReference type="Pfam" id="PF00107">
    <property type="entry name" value="ADH_zinc_N"/>
    <property type="match status" value="1"/>
</dbReference>
<dbReference type="AlphaFoldDB" id="A0A8A7K6C7"/>
<dbReference type="SMART" id="SM00829">
    <property type="entry name" value="PKS_ER"/>
    <property type="match status" value="1"/>
</dbReference>
<dbReference type="InterPro" id="IPR036291">
    <property type="entry name" value="NAD(P)-bd_dom_sf"/>
</dbReference>
<dbReference type="SUPFAM" id="SSF51735">
    <property type="entry name" value="NAD(P)-binding Rossmann-fold domains"/>
    <property type="match status" value="1"/>
</dbReference>
<protein>
    <submittedName>
        <fullName evidence="5">Alcohol dehydrogenase catalytic domain-containing protein</fullName>
    </submittedName>
</protein>
<name>A0A8A7K6C7_9FIRM</name>
<sequence>MEGDIIMKAAVLTDWEKIEVKDVAKPEIDDGECLIKVSYAGVCGSDVHIYGGHHPTAQAPVILGHEFVGIVKEIKDSSCDIKVGDRVVVEPLISCGICEACREGNWHVCKELKLLGIHSNGGFAEYVKVAVDKVIKVSPNLTDHAAALTEPFAVGFHVNQRAGMKNGDKVLVIGAGPIGLIVGMVAKISGASEVVFSEINLDRIKQIKSFFENVINPKEGDEIAKANEITNNQGFDVVYEVSGTEAGLSLAAQACRIRGTIVPVGFPNDIPKFDMLKVIFKELNIVGSRVYSFDHFRKTVDMLDKIVKNELFDLEKLVSEIYQIEDLEKAIKVMQEGKNLGKILIEC</sequence>
<dbReference type="InterPro" id="IPR013149">
    <property type="entry name" value="ADH-like_C"/>
</dbReference>
<keyword evidence="1" id="KW-0479">Metal-binding</keyword>
<dbReference type="Gene3D" id="3.40.50.720">
    <property type="entry name" value="NAD(P)-binding Rossmann-like Domain"/>
    <property type="match status" value="1"/>
</dbReference>
<keyword evidence="6" id="KW-1185">Reference proteome</keyword>
<evidence type="ECO:0000313" key="5">
    <source>
        <dbReference type="EMBL" id="QTL96720.1"/>
    </source>
</evidence>
<evidence type="ECO:0000259" key="4">
    <source>
        <dbReference type="SMART" id="SM00829"/>
    </source>
</evidence>
<dbReference type="Pfam" id="PF08240">
    <property type="entry name" value="ADH_N"/>
    <property type="match status" value="1"/>
</dbReference>
<evidence type="ECO:0000256" key="3">
    <source>
        <dbReference type="ARBA" id="ARBA00023002"/>
    </source>
</evidence>
<dbReference type="Gene3D" id="3.90.180.10">
    <property type="entry name" value="Medium-chain alcohol dehydrogenases, catalytic domain"/>
    <property type="match status" value="1"/>
</dbReference>
<organism evidence="5 6">
    <name type="scientific">Iocasia fonsfrigidae</name>
    <dbReference type="NCBI Taxonomy" id="2682810"/>
    <lineage>
        <taxon>Bacteria</taxon>
        <taxon>Bacillati</taxon>
        <taxon>Bacillota</taxon>
        <taxon>Clostridia</taxon>
        <taxon>Halanaerobiales</taxon>
        <taxon>Halanaerobiaceae</taxon>
        <taxon>Iocasia</taxon>
    </lineage>
</organism>
<evidence type="ECO:0000256" key="1">
    <source>
        <dbReference type="ARBA" id="ARBA00022723"/>
    </source>
</evidence>
<accession>A0A8A7K6C7</accession>
<keyword evidence="3" id="KW-0560">Oxidoreductase</keyword>
<dbReference type="InterPro" id="IPR013154">
    <property type="entry name" value="ADH-like_N"/>
</dbReference>
<gene>
    <name evidence="5" type="ORF">GM661_01385</name>
</gene>
<dbReference type="PANTHER" id="PTHR43401:SF2">
    <property type="entry name" value="L-THREONINE 3-DEHYDROGENASE"/>
    <property type="match status" value="1"/>
</dbReference>
<evidence type="ECO:0000256" key="2">
    <source>
        <dbReference type="ARBA" id="ARBA00022833"/>
    </source>
</evidence>
<dbReference type="Proteomes" id="UP000665020">
    <property type="component" value="Chromosome"/>
</dbReference>
<dbReference type="EMBL" id="CP046640">
    <property type="protein sequence ID" value="QTL96720.1"/>
    <property type="molecule type" value="Genomic_DNA"/>
</dbReference>
<feature type="domain" description="Enoyl reductase (ER)" evidence="4">
    <location>
        <begin position="13"/>
        <end position="345"/>
    </location>
</feature>
<dbReference type="InterPro" id="IPR011032">
    <property type="entry name" value="GroES-like_sf"/>
</dbReference>
<keyword evidence="2" id="KW-0862">Zinc</keyword>
<dbReference type="InterPro" id="IPR020843">
    <property type="entry name" value="ER"/>
</dbReference>
<dbReference type="InterPro" id="IPR050129">
    <property type="entry name" value="Zn_alcohol_dh"/>
</dbReference>
<dbReference type="GO" id="GO:0016491">
    <property type="term" value="F:oxidoreductase activity"/>
    <property type="evidence" value="ECO:0007669"/>
    <property type="project" value="UniProtKB-KW"/>
</dbReference>
<evidence type="ECO:0000313" key="6">
    <source>
        <dbReference type="Proteomes" id="UP000665020"/>
    </source>
</evidence>
<proteinExistence type="predicted"/>
<dbReference type="SUPFAM" id="SSF50129">
    <property type="entry name" value="GroES-like"/>
    <property type="match status" value="1"/>
</dbReference>
<dbReference type="GO" id="GO:0046872">
    <property type="term" value="F:metal ion binding"/>
    <property type="evidence" value="ECO:0007669"/>
    <property type="project" value="UniProtKB-KW"/>
</dbReference>
<dbReference type="KEGG" id="ifn:GM661_01385"/>
<dbReference type="PANTHER" id="PTHR43401">
    <property type="entry name" value="L-THREONINE 3-DEHYDROGENASE"/>
    <property type="match status" value="1"/>
</dbReference>